<dbReference type="Gene3D" id="3.40.50.880">
    <property type="match status" value="1"/>
</dbReference>
<dbReference type="PANTHER" id="PTHR40469:SF2">
    <property type="entry name" value="GALACTOSE-BINDING DOMAIN-LIKE SUPERFAMILY PROTEIN"/>
    <property type="match status" value="1"/>
</dbReference>
<dbReference type="Pfam" id="PF06283">
    <property type="entry name" value="ThuA"/>
    <property type="match status" value="1"/>
</dbReference>
<evidence type="ECO:0000259" key="2">
    <source>
        <dbReference type="Pfam" id="PF06283"/>
    </source>
</evidence>
<feature type="signal peptide" evidence="1">
    <location>
        <begin position="1"/>
        <end position="22"/>
    </location>
</feature>
<dbReference type="InterPro" id="IPR029062">
    <property type="entry name" value="Class_I_gatase-like"/>
</dbReference>
<sequence>MKYYRIFKWIIAAGLMTATASADEAKTQNEQLYKGKPIKALLITGGCCHDYKFQSKALTMASEAKAPIQWTVVNKGGRGTHAEIDLYNNPDWAKGYDVVVHNECFAKTKNPDYIKKITDAHKKGVPAVVIHCAMHTYRDAKIDDWRDFLGVTSRHHEHQSSYPVTTVKKDHPIMKGVPADWKTPKDELYVILKTAKNMTPLATASSEKNGKAYPVIWINDFHGARVFGTTFGHTNETFSDPVFLDYVTRGILWSAGKLE</sequence>
<organism evidence="3">
    <name type="scientific">Oceaniferula spumae</name>
    <dbReference type="NCBI Taxonomy" id="2979115"/>
    <lineage>
        <taxon>Bacteria</taxon>
        <taxon>Pseudomonadati</taxon>
        <taxon>Verrucomicrobiota</taxon>
        <taxon>Verrucomicrobiia</taxon>
        <taxon>Verrucomicrobiales</taxon>
        <taxon>Verrucomicrobiaceae</taxon>
        <taxon>Oceaniferula</taxon>
    </lineage>
</organism>
<proteinExistence type="predicted"/>
<name>A0AAT9FQJ6_9BACT</name>
<dbReference type="PANTHER" id="PTHR40469">
    <property type="entry name" value="SECRETED GLYCOSYL HYDROLASE"/>
    <property type="match status" value="1"/>
</dbReference>
<evidence type="ECO:0000256" key="1">
    <source>
        <dbReference type="SAM" id="SignalP"/>
    </source>
</evidence>
<evidence type="ECO:0000313" key="3">
    <source>
        <dbReference type="EMBL" id="BDS08218.1"/>
    </source>
</evidence>
<protein>
    <recommendedName>
        <fullName evidence="2">ThuA-like domain-containing protein</fullName>
    </recommendedName>
</protein>
<feature type="chain" id="PRO_5043378148" description="ThuA-like domain-containing protein" evidence="1">
    <location>
        <begin position="23"/>
        <end position="259"/>
    </location>
</feature>
<feature type="domain" description="ThuA-like" evidence="2">
    <location>
        <begin position="91"/>
        <end position="253"/>
    </location>
</feature>
<dbReference type="AlphaFoldDB" id="A0AAT9FQJ6"/>
<keyword evidence="1" id="KW-0732">Signal</keyword>
<dbReference type="SUPFAM" id="SSF52317">
    <property type="entry name" value="Class I glutamine amidotransferase-like"/>
    <property type="match status" value="1"/>
</dbReference>
<dbReference type="KEGG" id="osu:NT6N_32580"/>
<dbReference type="EMBL" id="AP026866">
    <property type="protein sequence ID" value="BDS08218.1"/>
    <property type="molecule type" value="Genomic_DNA"/>
</dbReference>
<reference evidence="3" key="1">
    <citation type="submission" date="2024-07" db="EMBL/GenBank/DDBJ databases">
        <title>Complete genome sequence of Verrucomicrobiaceae bacterium NT6N.</title>
        <authorList>
            <person name="Huang C."/>
            <person name="Takami H."/>
            <person name="Hamasaki K."/>
        </authorList>
    </citation>
    <scope>NUCLEOTIDE SEQUENCE</scope>
    <source>
        <strain evidence="3">NT6N</strain>
    </source>
</reference>
<dbReference type="InterPro" id="IPR029010">
    <property type="entry name" value="ThuA-like"/>
</dbReference>
<gene>
    <name evidence="3" type="ORF">NT6N_32580</name>
</gene>
<accession>A0AAT9FQJ6</accession>